<feature type="region of interest" description="Disordered" evidence="1">
    <location>
        <begin position="1"/>
        <end position="53"/>
    </location>
</feature>
<feature type="compositionally biased region" description="Low complexity" evidence="1">
    <location>
        <begin position="32"/>
        <end position="41"/>
    </location>
</feature>
<name>A0A8D8ITP2_CULPI</name>
<sequence length="165" mass="17113">MAQQHRGHDGTLRAGPHLGGHSALVLPPSPTSAPAQSTQPAIHGKQQHRQQPQPGVLVRVLRTDGPESPTAGAVRASADVGRHSGDPQAAAALVRVQQRPVQAALHQLSTCLIEQELPEELGLVGGGGGGFRPGGLCERARTVGIGSGHGEAYVYDAVRDEGEYL</sequence>
<proteinExistence type="predicted"/>
<accession>A0A8D8ITP2</accession>
<evidence type="ECO:0000256" key="1">
    <source>
        <dbReference type="SAM" id="MobiDB-lite"/>
    </source>
</evidence>
<feature type="compositionally biased region" description="Basic and acidic residues" evidence="1">
    <location>
        <begin position="1"/>
        <end position="11"/>
    </location>
</feature>
<dbReference type="EMBL" id="HBUE01140099">
    <property type="protein sequence ID" value="CAG6500366.1"/>
    <property type="molecule type" value="Transcribed_RNA"/>
</dbReference>
<protein>
    <submittedName>
        <fullName evidence="2">(northern house mosquito) hypothetical protein</fullName>
    </submittedName>
</protein>
<dbReference type="EMBL" id="HBUE01153724">
    <property type="protein sequence ID" value="CAG6506575.1"/>
    <property type="molecule type" value="Transcribed_RNA"/>
</dbReference>
<evidence type="ECO:0000313" key="2">
    <source>
        <dbReference type="EMBL" id="CAG6557891.1"/>
    </source>
</evidence>
<dbReference type="EMBL" id="HBUE01258765">
    <property type="protein sequence ID" value="CAG6557891.1"/>
    <property type="molecule type" value="Transcribed_RNA"/>
</dbReference>
<reference evidence="2" key="1">
    <citation type="submission" date="2021-05" db="EMBL/GenBank/DDBJ databases">
        <authorList>
            <person name="Alioto T."/>
            <person name="Alioto T."/>
            <person name="Gomez Garrido J."/>
        </authorList>
    </citation>
    <scope>NUCLEOTIDE SEQUENCE</scope>
</reference>
<feature type="region of interest" description="Disordered" evidence="1">
    <location>
        <begin position="64"/>
        <end position="83"/>
    </location>
</feature>
<dbReference type="EMBL" id="HBUE01140105">
    <property type="protein sequence ID" value="CAG6500371.1"/>
    <property type="molecule type" value="Transcribed_RNA"/>
</dbReference>
<organism evidence="2">
    <name type="scientific">Culex pipiens</name>
    <name type="common">House mosquito</name>
    <dbReference type="NCBI Taxonomy" id="7175"/>
    <lineage>
        <taxon>Eukaryota</taxon>
        <taxon>Metazoa</taxon>
        <taxon>Ecdysozoa</taxon>
        <taxon>Arthropoda</taxon>
        <taxon>Hexapoda</taxon>
        <taxon>Insecta</taxon>
        <taxon>Pterygota</taxon>
        <taxon>Neoptera</taxon>
        <taxon>Endopterygota</taxon>
        <taxon>Diptera</taxon>
        <taxon>Nematocera</taxon>
        <taxon>Culicoidea</taxon>
        <taxon>Culicidae</taxon>
        <taxon>Culicinae</taxon>
        <taxon>Culicini</taxon>
        <taxon>Culex</taxon>
        <taxon>Culex</taxon>
    </lineage>
</organism>
<dbReference type="AlphaFoldDB" id="A0A8D8ITP2"/>